<comment type="caution">
    <text evidence="1">The sequence shown here is derived from an EMBL/GenBank/DDBJ whole genome shotgun (WGS) entry which is preliminary data.</text>
</comment>
<organism evidence="1 2">
    <name type="scientific">Lactiplantibacillus nangangensis</name>
    <dbReference type="NCBI Taxonomy" id="2559917"/>
    <lineage>
        <taxon>Bacteria</taxon>
        <taxon>Bacillati</taxon>
        <taxon>Bacillota</taxon>
        <taxon>Bacilli</taxon>
        <taxon>Lactobacillales</taxon>
        <taxon>Lactobacillaceae</taxon>
        <taxon>Lactiplantibacillus</taxon>
    </lineage>
</organism>
<keyword evidence="2" id="KW-1185">Reference proteome</keyword>
<evidence type="ECO:0000313" key="2">
    <source>
        <dbReference type="Proteomes" id="UP001596171"/>
    </source>
</evidence>
<name>A0ABW1SHL1_9LACO</name>
<evidence type="ECO:0000313" key="1">
    <source>
        <dbReference type="EMBL" id="MFC6201115.1"/>
    </source>
</evidence>
<reference evidence="2" key="1">
    <citation type="journal article" date="2019" name="Int. J. Syst. Evol. Microbiol.">
        <title>The Global Catalogue of Microorganisms (GCM) 10K type strain sequencing project: providing services to taxonomists for standard genome sequencing and annotation.</title>
        <authorList>
            <consortium name="The Broad Institute Genomics Platform"/>
            <consortium name="The Broad Institute Genome Sequencing Center for Infectious Disease"/>
            <person name="Wu L."/>
            <person name="Ma J."/>
        </authorList>
    </citation>
    <scope>NUCLEOTIDE SEQUENCE [LARGE SCALE GENOMIC DNA]</scope>
    <source>
        <strain evidence="2">CCM 8930</strain>
    </source>
</reference>
<accession>A0ABW1SHL1</accession>
<proteinExistence type="predicted"/>
<sequence>MSNQPVAVATLYFKLRNDDGYYQLRCETGPQRFIVHETRWPNFKHWFSANYWHTHFSIERDTLPALVKELMGVVQPWPTYSEPLGQSTKAKIEWEIGLSLESQYRSSQQVSNGTLRHATDYVHRSGKGTVPPEFQQLLALITAHRLAQ</sequence>
<gene>
    <name evidence="1" type="ORF">ACFP1L_04270</name>
</gene>
<dbReference type="Proteomes" id="UP001596171">
    <property type="component" value="Unassembled WGS sequence"/>
</dbReference>
<dbReference type="RefSeq" id="WP_137616823.1">
    <property type="nucleotide sequence ID" value="NZ_BJDI01000013.1"/>
</dbReference>
<protein>
    <submittedName>
        <fullName evidence="1">Uncharacterized protein</fullName>
    </submittedName>
</protein>
<dbReference type="EMBL" id="JBHSSE010000009">
    <property type="protein sequence ID" value="MFC6201115.1"/>
    <property type="molecule type" value="Genomic_DNA"/>
</dbReference>